<feature type="region of interest" description="Disordered" evidence="1">
    <location>
        <begin position="177"/>
        <end position="202"/>
    </location>
</feature>
<keyword evidence="4" id="KW-0418">Kinase</keyword>
<reference evidence="4" key="1">
    <citation type="submission" date="2019-03" db="EMBL/GenBank/DDBJ databases">
        <title>Single cell metagenomics reveals metabolic interactions within the superorganism composed of flagellate Streblomastix strix and complex community of Bacteroidetes bacteria on its surface.</title>
        <authorList>
            <person name="Treitli S.C."/>
            <person name="Kolisko M."/>
            <person name="Husnik F."/>
            <person name="Keeling P."/>
            <person name="Hampl V."/>
        </authorList>
    </citation>
    <scope>NUCLEOTIDE SEQUENCE</scope>
    <source>
        <strain evidence="4">STM</strain>
    </source>
</reference>
<keyword evidence="2" id="KW-0472">Membrane</keyword>
<accession>A0A5J4SFS9</accession>
<keyword evidence="2" id="KW-1133">Transmembrane helix</keyword>
<feature type="domain" description="PASTA" evidence="3">
    <location>
        <begin position="35"/>
        <end position="102"/>
    </location>
</feature>
<dbReference type="PROSITE" id="PS51178">
    <property type="entry name" value="PASTA"/>
    <property type="match status" value="1"/>
</dbReference>
<dbReference type="EC" id="2.7.11.1" evidence="4"/>
<feature type="compositionally biased region" description="Basic and acidic residues" evidence="1">
    <location>
        <begin position="179"/>
        <end position="189"/>
    </location>
</feature>
<keyword evidence="4" id="KW-0808">Transferase</keyword>
<evidence type="ECO:0000256" key="1">
    <source>
        <dbReference type="SAM" id="MobiDB-lite"/>
    </source>
</evidence>
<dbReference type="CDD" id="cd06577">
    <property type="entry name" value="PASTA_pknB"/>
    <property type="match status" value="1"/>
</dbReference>
<comment type="caution">
    <text evidence="4">The sequence shown here is derived from an EMBL/GenBank/DDBJ whole genome shotgun (WGS) entry which is preliminary data.</text>
</comment>
<feature type="transmembrane region" description="Helical" evidence="2">
    <location>
        <begin position="7"/>
        <end position="29"/>
    </location>
</feature>
<evidence type="ECO:0000259" key="3">
    <source>
        <dbReference type="PROSITE" id="PS51178"/>
    </source>
</evidence>
<evidence type="ECO:0000256" key="2">
    <source>
        <dbReference type="SAM" id="Phobius"/>
    </source>
</evidence>
<gene>
    <name evidence="4" type="ORF">EZS27_008128</name>
</gene>
<proteinExistence type="predicted"/>
<dbReference type="Pfam" id="PF03793">
    <property type="entry name" value="PASTA"/>
    <property type="match status" value="1"/>
</dbReference>
<dbReference type="EMBL" id="SNRY01000228">
    <property type="protein sequence ID" value="KAA6344235.1"/>
    <property type="molecule type" value="Genomic_DNA"/>
</dbReference>
<dbReference type="AlphaFoldDB" id="A0A5J4SFS9"/>
<dbReference type="Gene3D" id="3.30.10.20">
    <property type="match status" value="2"/>
</dbReference>
<sequence length="202" mass="22790">MRGFRFLLCHLFAMGLFVFLLITGVMFWLSKYTRQEEVTIVPEMKGIPLAHAERLLQWKGLEYQVADSNYVENQLPGRILEQTPSAGQTVKKGRIIYLTINKESVPEYPVPDVADNSSVRQAEAKIMAAGFKLTEHKLIAGERDWVYGVIHKGRTLAPGDKVPMGATLTLVVGSGQSKEQMDLMERDDAYTTEEDDDAEFYD</sequence>
<evidence type="ECO:0000313" key="4">
    <source>
        <dbReference type="EMBL" id="KAA6344235.1"/>
    </source>
</evidence>
<feature type="compositionally biased region" description="Acidic residues" evidence="1">
    <location>
        <begin position="190"/>
        <end position="202"/>
    </location>
</feature>
<protein>
    <submittedName>
        <fullName evidence="4">Serine/threonine-protein kinase PK-1</fullName>
        <ecNumber evidence="4">2.7.11.1</ecNumber>
    </submittedName>
</protein>
<name>A0A5J4SFS9_9ZZZZ</name>
<dbReference type="SUPFAM" id="SSF54184">
    <property type="entry name" value="Penicillin-binding protein 2x (pbp-2x), c-terminal domain"/>
    <property type="match status" value="1"/>
</dbReference>
<keyword evidence="2" id="KW-0812">Transmembrane</keyword>
<organism evidence="4">
    <name type="scientific">termite gut metagenome</name>
    <dbReference type="NCBI Taxonomy" id="433724"/>
    <lineage>
        <taxon>unclassified sequences</taxon>
        <taxon>metagenomes</taxon>
        <taxon>organismal metagenomes</taxon>
    </lineage>
</organism>
<dbReference type="GO" id="GO:0004674">
    <property type="term" value="F:protein serine/threonine kinase activity"/>
    <property type="evidence" value="ECO:0007669"/>
    <property type="project" value="UniProtKB-EC"/>
</dbReference>
<dbReference type="InterPro" id="IPR005543">
    <property type="entry name" value="PASTA_dom"/>
</dbReference>
<dbReference type="SMART" id="SM00740">
    <property type="entry name" value="PASTA"/>
    <property type="match status" value="2"/>
</dbReference>